<sequence length="112" mass="12855">MESSENKKTLQLGNELLQQKIACHEMENRLKLAEENLKLATTKKNLNLKIESSKEIHQFSKSANASNMINLLNNLYCKVSSNFLQMKDGTRNCSDAENEIHTLFHLIFSEIK</sequence>
<evidence type="ECO:0000313" key="3">
    <source>
        <dbReference type="Proteomes" id="UP001516400"/>
    </source>
</evidence>
<keyword evidence="3" id="KW-1185">Reference proteome</keyword>
<gene>
    <name evidence="2" type="ORF">HHI36_005663</name>
</gene>
<name>A0ABD2NV25_9CUCU</name>
<comment type="caution">
    <text evidence="2">The sequence shown here is derived from an EMBL/GenBank/DDBJ whole genome shotgun (WGS) entry which is preliminary data.</text>
</comment>
<reference evidence="2 3" key="1">
    <citation type="journal article" date="2021" name="BMC Biol.">
        <title>Horizontally acquired antibacterial genes associated with adaptive radiation of ladybird beetles.</title>
        <authorList>
            <person name="Li H.S."/>
            <person name="Tang X.F."/>
            <person name="Huang Y.H."/>
            <person name="Xu Z.Y."/>
            <person name="Chen M.L."/>
            <person name="Du X.Y."/>
            <person name="Qiu B.Y."/>
            <person name="Chen P.T."/>
            <person name="Zhang W."/>
            <person name="Slipinski A."/>
            <person name="Escalona H.E."/>
            <person name="Waterhouse R.M."/>
            <person name="Zwick A."/>
            <person name="Pang H."/>
        </authorList>
    </citation>
    <scope>NUCLEOTIDE SEQUENCE [LARGE SCALE GENOMIC DNA]</scope>
    <source>
        <strain evidence="2">SYSU2018</strain>
    </source>
</reference>
<evidence type="ECO:0000256" key="1">
    <source>
        <dbReference type="SAM" id="Coils"/>
    </source>
</evidence>
<evidence type="ECO:0000313" key="2">
    <source>
        <dbReference type="EMBL" id="KAL3282480.1"/>
    </source>
</evidence>
<feature type="coiled-coil region" evidence="1">
    <location>
        <begin position="16"/>
        <end position="43"/>
    </location>
</feature>
<proteinExistence type="predicted"/>
<dbReference type="AlphaFoldDB" id="A0ABD2NV25"/>
<organism evidence="2 3">
    <name type="scientific">Cryptolaemus montrouzieri</name>
    <dbReference type="NCBI Taxonomy" id="559131"/>
    <lineage>
        <taxon>Eukaryota</taxon>
        <taxon>Metazoa</taxon>
        <taxon>Ecdysozoa</taxon>
        <taxon>Arthropoda</taxon>
        <taxon>Hexapoda</taxon>
        <taxon>Insecta</taxon>
        <taxon>Pterygota</taxon>
        <taxon>Neoptera</taxon>
        <taxon>Endopterygota</taxon>
        <taxon>Coleoptera</taxon>
        <taxon>Polyphaga</taxon>
        <taxon>Cucujiformia</taxon>
        <taxon>Coccinelloidea</taxon>
        <taxon>Coccinellidae</taxon>
        <taxon>Scymninae</taxon>
        <taxon>Scymnini</taxon>
        <taxon>Cryptolaemus</taxon>
    </lineage>
</organism>
<dbReference type="Proteomes" id="UP001516400">
    <property type="component" value="Unassembled WGS sequence"/>
</dbReference>
<dbReference type="EMBL" id="JABFTP020000144">
    <property type="protein sequence ID" value="KAL3282480.1"/>
    <property type="molecule type" value="Genomic_DNA"/>
</dbReference>
<protein>
    <recommendedName>
        <fullName evidence="4">Endosome-associated-trafficking regulator 1</fullName>
    </recommendedName>
</protein>
<accession>A0ABD2NV25</accession>
<evidence type="ECO:0008006" key="4">
    <source>
        <dbReference type="Google" id="ProtNLM"/>
    </source>
</evidence>
<keyword evidence="1" id="KW-0175">Coiled coil</keyword>